<name>A0ABT6TNT7_9BACL</name>
<feature type="domain" description="Fumarylacetoacetase-like C-terminal" evidence="3">
    <location>
        <begin position="87"/>
        <end position="287"/>
    </location>
</feature>
<dbReference type="InterPro" id="IPR011234">
    <property type="entry name" value="Fumarylacetoacetase-like_C"/>
</dbReference>
<keyword evidence="4" id="KW-0378">Hydrolase</keyword>
<keyword evidence="2" id="KW-0479">Metal-binding</keyword>
<comment type="caution">
    <text evidence="4">The sequence shown here is derived from an EMBL/GenBank/DDBJ whole genome shotgun (WGS) entry which is preliminary data.</text>
</comment>
<evidence type="ECO:0000256" key="1">
    <source>
        <dbReference type="ARBA" id="ARBA00010211"/>
    </source>
</evidence>
<evidence type="ECO:0000256" key="2">
    <source>
        <dbReference type="ARBA" id="ARBA00022723"/>
    </source>
</evidence>
<accession>A0ABT6TNT7</accession>
<dbReference type="PANTHER" id="PTHR11820:SF7">
    <property type="entry name" value="ACYLPYRUVASE FAHD1, MITOCHONDRIAL"/>
    <property type="match status" value="1"/>
</dbReference>
<keyword evidence="5" id="KW-1185">Reference proteome</keyword>
<reference evidence="4" key="1">
    <citation type="submission" date="2023-04" db="EMBL/GenBank/DDBJ databases">
        <title>Comparative genomic analysis of Cohnella hashimotonis sp. nov., isolated from the International Space Station.</title>
        <authorList>
            <person name="Venkateswaran K."/>
            <person name="Simpson A."/>
        </authorList>
    </citation>
    <scope>NUCLEOTIDE SEQUENCE</scope>
    <source>
        <strain evidence="4">F6_2S_P_1</strain>
    </source>
</reference>
<comment type="similarity">
    <text evidence="1">Belongs to the FAH family.</text>
</comment>
<evidence type="ECO:0000313" key="5">
    <source>
        <dbReference type="Proteomes" id="UP001161691"/>
    </source>
</evidence>
<dbReference type="GO" id="GO:0016787">
    <property type="term" value="F:hydrolase activity"/>
    <property type="evidence" value="ECO:0007669"/>
    <property type="project" value="UniProtKB-KW"/>
</dbReference>
<gene>
    <name evidence="4" type="ORF">KB449_26235</name>
</gene>
<proteinExistence type="inferred from homology"/>
<dbReference type="Pfam" id="PF01557">
    <property type="entry name" value="FAA_hydrolase"/>
    <property type="match status" value="1"/>
</dbReference>
<dbReference type="RefSeq" id="WP_282911194.1">
    <property type="nucleotide sequence ID" value="NZ_JAGRPV010000001.1"/>
</dbReference>
<protein>
    <submittedName>
        <fullName evidence="4">Fumarylacetoacetate hydrolase family protein</fullName>
    </submittedName>
</protein>
<dbReference type="EMBL" id="JAGRPV010000001">
    <property type="protein sequence ID" value="MDI4648480.1"/>
    <property type="molecule type" value="Genomic_DNA"/>
</dbReference>
<dbReference type="PANTHER" id="PTHR11820">
    <property type="entry name" value="ACYLPYRUVASE"/>
    <property type="match status" value="1"/>
</dbReference>
<dbReference type="InterPro" id="IPR036663">
    <property type="entry name" value="Fumarylacetoacetase_C_sf"/>
</dbReference>
<evidence type="ECO:0000313" key="4">
    <source>
        <dbReference type="EMBL" id="MDI4648480.1"/>
    </source>
</evidence>
<organism evidence="4 5">
    <name type="scientific">Cohnella hashimotonis</name>
    <dbReference type="NCBI Taxonomy" id="2826895"/>
    <lineage>
        <taxon>Bacteria</taxon>
        <taxon>Bacillati</taxon>
        <taxon>Bacillota</taxon>
        <taxon>Bacilli</taxon>
        <taxon>Bacillales</taxon>
        <taxon>Paenibacillaceae</taxon>
        <taxon>Cohnella</taxon>
    </lineage>
</organism>
<dbReference type="SUPFAM" id="SSF56529">
    <property type="entry name" value="FAH"/>
    <property type="match status" value="1"/>
</dbReference>
<dbReference type="Proteomes" id="UP001161691">
    <property type="component" value="Unassembled WGS sequence"/>
</dbReference>
<dbReference type="Gene3D" id="3.90.850.10">
    <property type="entry name" value="Fumarylacetoacetase-like, C-terminal domain"/>
    <property type="match status" value="1"/>
</dbReference>
<evidence type="ECO:0000259" key="3">
    <source>
        <dbReference type="Pfam" id="PF01557"/>
    </source>
</evidence>
<sequence>MRVMRIRMEARERTAIRLPQGLLTVEALGEAAERSWPEELPALLESGALADIRAWLSTEEGAGIAASLPPLASEGYEAAPIIRRPRKIWGIGFNYLSEEQERDREKWEGEEPVGFMKPDTSLIGPGDSIVLPAGVGRVQAEAELAIVIGAVCKDVSEADAPRYASGFVAAIDATAADVHARHPRFLTRAKSYDTFCSLGAELITPDELGDIDRLTVSTALNGEVRHSLPVSSMIYRPWRAIAFHSRFMTLLPGDVILTGTPGAVPIAEGDRVACLIDGFEQLVNPVRNQA</sequence>